<evidence type="ECO:0000313" key="4">
    <source>
        <dbReference type="Proteomes" id="UP000095649"/>
    </source>
</evidence>
<feature type="domain" description="EVE" evidence="1">
    <location>
        <begin position="387"/>
        <end position="510"/>
    </location>
</feature>
<dbReference type="CDD" id="cd00009">
    <property type="entry name" value="AAA"/>
    <property type="match status" value="1"/>
</dbReference>
<dbReference type="InterPro" id="IPR052934">
    <property type="entry name" value="Methyl-DNA_Rec/Restrict_Enz"/>
</dbReference>
<dbReference type="EC" id="3.1.21.-" evidence="3"/>
<accession>A0A173RNN8</accession>
<dbReference type="OrthoDB" id="9781481at2"/>
<keyword evidence="3" id="KW-0378">Hydrolase</keyword>
<dbReference type="InterPro" id="IPR015947">
    <property type="entry name" value="PUA-like_sf"/>
</dbReference>
<gene>
    <name evidence="3" type="primary">mcrB</name>
    <name evidence="3" type="ORF">ERS852582_00567</name>
</gene>
<dbReference type="Gene3D" id="3.10.590.10">
    <property type="entry name" value="ph1033 like domains"/>
    <property type="match status" value="1"/>
</dbReference>
<feature type="domain" description="ATPase dynein-related AAA" evidence="2">
    <location>
        <begin position="556"/>
        <end position="705"/>
    </location>
</feature>
<evidence type="ECO:0000259" key="1">
    <source>
        <dbReference type="Pfam" id="PF01878"/>
    </source>
</evidence>
<dbReference type="InterPro" id="IPR002740">
    <property type="entry name" value="EVE_domain"/>
</dbReference>
<dbReference type="InterPro" id="IPR011704">
    <property type="entry name" value="ATPase_dyneun-rel_AAA"/>
</dbReference>
<dbReference type="GO" id="GO:0005524">
    <property type="term" value="F:ATP binding"/>
    <property type="evidence" value="ECO:0007669"/>
    <property type="project" value="InterPro"/>
</dbReference>
<dbReference type="Gene3D" id="3.40.50.300">
    <property type="entry name" value="P-loop containing nucleotide triphosphate hydrolases"/>
    <property type="match status" value="1"/>
</dbReference>
<name>A0A173RNN8_9FIRM</name>
<organism evidence="3 4">
    <name type="scientific">Faecalibacterium prausnitzii</name>
    <dbReference type="NCBI Taxonomy" id="853"/>
    <lineage>
        <taxon>Bacteria</taxon>
        <taxon>Bacillati</taxon>
        <taxon>Bacillota</taxon>
        <taxon>Clostridia</taxon>
        <taxon>Eubacteriales</taxon>
        <taxon>Oscillospiraceae</taxon>
        <taxon>Faecalibacterium</taxon>
    </lineage>
</organism>
<sequence length="812" mass="93379">MIDHAKLEPVLRGYQAYFSQHWLHGEDFKWEAAQQFHDHWNIDAADFGGMFKEATAKVFSLLDTGYAYPRAMILDFAAADCEATRTMFRSLFDESIGLSQRIAAFQAAAESLRIKYNDGSWNNHYQNTSAISVYLWLQFPDKYYAYRYAVSRDIAKELNFDTPPKRDGSIDSLLNSYRLYDELRTALSQNTAVTQMIRSAIDAAPSGKYWPDTHWNIAAIDLGFYLSRYYLQEQTVAQKESEWFPSKADYDPGITTEQWISLLNDPSVFTQNALRIMKCMLDYGGQATCKQLAIKYGEAAGFYNMGSSSLARRVVEKTNCPLMPRDSENSRWWPVLYTGKSADSKEDGSYIWRLRDELIQALKKTDLSHIPLYAVSSEKDSTSPRHYWWLTASPKIWQFSDLKVGEEQSYTLYNESGHKRRIFQNILDAKAGDPVICYEANPVKKVVALAKITQENNGKELYFEKIENLISPIEYSTLKDCPELEKMEFFVQQNGSLFKLSEGEYNFILDLIREENPAPVRSIASNAYTKSDFLNSVFLSEPRYDVLVSLLRRKKNVILQGAPGVGKTYAAKRLAYSMMGQADSSRVEFVQFHQNYSYEDFMLGYRPDGSGFKLTEGVFYRFCQKASNDPDREYFFLIDEINRGNLSKIFGELMMLIESDHRGEKITLAYNGMPFYVPENLYIIGMMNTADRSLAMIDYALRRRFSFFEMEPAFTSEGFQNYQSALDNETFNALVEQVKALNREITADASLGSGFRIGHSYFCLADPAACTADWMRSVVEFDLLPTLAEYWFDAPDKLHRWEENLRGVFNDD</sequence>
<dbReference type="Proteomes" id="UP000095649">
    <property type="component" value="Unassembled WGS sequence"/>
</dbReference>
<dbReference type="AlphaFoldDB" id="A0A173RNN8"/>
<proteinExistence type="predicted"/>
<protein>
    <submittedName>
        <fullName evidence="3">5-methylcytosine-specific restriction enzyme B</fullName>
        <ecNumber evidence="3">3.1.21.-</ecNumber>
    </submittedName>
</protein>
<dbReference type="SUPFAM" id="SSF52540">
    <property type="entry name" value="P-loop containing nucleoside triphosphate hydrolases"/>
    <property type="match status" value="1"/>
</dbReference>
<dbReference type="Pfam" id="PF07728">
    <property type="entry name" value="AAA_5"/>
    <property type="match status" value="1"/>
</dbReference>
<evidence type="ECO:0000259" key="2">
    <source>
        <dbReference type="Pfam" id="PF07728"/>
    </source>
</evidence>
<dbReference type="GO" id="GO:0016887">
    <property type="term" value="F:ATP hydrolysis activity"/>
    <property type="evidence" value="ECO:0007669"/>
    <property type="project" value="InterPro"/>
</dbReference>
<dbReference type="PANTHER" id="PTHR37291:SF1">
    <property type="entry name" value="TYPE IV METHYL-DIRECTED RESTRICTION ENZYME ECOKMCRB SUBUNIT"/>
    <property type="match status" value="1"/>
</dbReference>
<dbReference type="InterPro" id="IPR027417">
    <property type="entry name" value="P-loop_NTPase"/>
</dbReference>
<dbReference type="SUPFAM" id="SSF88697">
    <property type="entry name" value="PUA domain-like"/>
    <property type="match status" value="1"/>
</dbReference>
<dbReference type="PANTHER" id="PTHR37291">
    <property type="entry name" value="5-METHYLCYTOSINE-SPECIFIC RESTRICTION ENZYME B"/>
    <property type="match status" value="1"/>
</dbReference>
<dbReference type="EMBL" id="CYXN01000002">
    <property type="protein sequence ID" value="CUM79335.1"/>
    <property type="molecule type" value="Genomic_DNA"/>
</dbReference>
<evidence type="ECO:0000313" key="3">
    <source>
        <dbReference type="EMBL" id="CUM79335.1"/>
    </source>
</evidence>
<dbReference type="Pfam" id="PF01878">
    <property type="entry name" value="EVE"/>
    <property type="match status" value="1"/>
</dbReference>
<reference evidence="3 4" key="1">
    <citation type="submission" date="2015-09" db="EMBL/GenBank/DDBJ databases">
        <authorList>
            <consortium name="Pathogen Informatics"/>
        </authorList>
    </citation>
    <scope>NUCLEOTIDE SEQUENCE [LARGE SCALE GENOMIC DNA]</scope>
    <source>
        <strain evidence="3 4">2789STDY5834970</strain>
    </source>
</reference>